<proteinExistence type="predicted"/>
<feature type="domain" description="Nudix hydrolase" evidence="3">
    <location>
        <begin position="19"/>
        <end position="154"/>
    </location>
</feature>
<dbReference type="PROSITE" id="PS51462">
    <property type="entry name" value="NUDIX"/>
    <property type="match status" value="1"/>
</dbReference>
<dbReference type="Proteomes" id="UP000649179">
    <property type="component" value="Unassembled WGS sequence"/>
</dbReference>
<dbReference type="InterPro" id="IPR015797">
    <property type="entry name" value="NUDIX_hydrolase-like_dom_sf"/>
</dbReference>
<keyword evidence="2" id="KW-0378">Hydrolase</keyword>
<organism evidence="4 5">
    <name type="scientific">Marmoricola endophyticus</name>
    <dbReference type="NCBI Taxonomy" id="2040280"/>
    <lineage>
        <taxon>Bacteria</taxon>
        <taxon>Bacillati</taxon>
        <taxon>Actinomycetota</taxon>
        <taxon>Actinomycetes</taxon>
        <taxon>Propionibacteriales</taxon>
        <taxon>Nocardioidaceae</taxon>
        <taxon>Marmoricola</taxon>
    </lineage>
</organism>
<dbReference type="PANTHER" id="PTHR43046">
    <property type="entry name" value="GDP-MANNOSE MANNOSYL HYDROLASE"/>
    <property type="match status" value="1"/>
</dbReference>
<evidence type="ECO:0000259" key="3">
    <source>
        <dbReference type="PROSITE" id="PS51462"/>
    </source>
</evidence>
<dbReference type="GO" id="GO:0016787">
    <property type="term" value="F:hydrolase activity"/>
    <property type="evidence" value="ECO:0007669"/>
    <property type="project" value="UniProtKB-KW"/>
</dbReference>
<evidence type="ECO:0000256" key="1">
    <source>
        <dbReference type="ARBA" id="ARBA00001946"/>
    </source>
</evidence>
<name>A0A917BQ85_9ACTN</name>
<evidence type="ECO:0000313" key="4">
    <source>
        <dbReference type="EMBL" id="GGF52610.1"/>
    </source>
</evidence>
<dbReference type="PANTHER" id="PTHR43046:SF16">
    <property type="entry name" value="ADP-RIBOSE PYROPHOSPHATASE YJHB-RELATED"/>
    <property type="match status" value="1"/>
</dbReference>
<gene>
    <name evidence="4" type="ORF">GCM10011519_28210</name>
</gene>
<comment type="cofactor">
    <cofactor evidence="1">
        <name>Mg(2+)</name>
        <dbReference type="ChEBI" id="CHEBI:18420"/>
    </cofactor>
</comment>
<dbReference type="Gene3D" id="3.90.79.10">
    <property type="entry name" value="Nucleoside Triphosphate Pyrophosphohydrolase"/>
    <property type="match status" value="1"/>
</dbReference>
<dbReference type="EMBL" id="BMKQ01000001">
    <property type="protein sequence ID" value="GGF52610.1"/>
    <property type="molecule type" value="Genomic_DNA"/>
</dbReference>
<dbReference type="AlphaFoldDB" id="A0A917BQ85"/>
<keyword evidence="5" id="KW-1185">Reference proteome</keyword>
<evidence type="ECO:0000256" key="2">
    <source>
        <dbReference type="ARBA" id="ARBA00022801"/>
    </source>
</evidence>
<evidence type="ECO:0000313" key="5">
    <source>
        <dbReference type="Proteomes" id="UP000649179"/>
    </source>
</evidence>
<dbReference type="RefSeq" id="WP_188780345.1">
    <property type="nucleotide sequence ID" value="NZ_BMKQ01000001.1"/>
</dbReference>
<sequence>MPIPPYVADLRRHVEHTELWLPGTTAVVLDDDTEPTRVLLVRRSDNGAWTPVTGIVDPGEHPAVTAVREAAEEACVEIRVVGLVAVGVVDEVTYDNGDRARYLDHTFRCVWVSGEPAVGDDESSEVRWWPLDDLTALAPRMRERIERALAWDGTTALVTDGFV</sequence>
<reference evidence="4" key="1">
    <citation type="journal article" date="2014" name="Int. J. Syst. Evol. Microbiol.">
        <title>Complete genome sequence of Corynebacterium casei LMG S-19264T (=DSM 44701T), isolated from a smear-ripened cheese.</title>
        <authorList>
            <consortium name="US DOE Joint Genome Institute (JGI-PGF)"/>
            <person name="Walter F."/>
            <person name="Albersmeier A."/>
            <person name="Kalinowski J."/>
            <person name="Ruckert C."/>
        </authorList>
    </citation>
    <scope>NUCLEOTIDE SEQUENCE</scope>
    <source>
        <strain evidence="4">CGMCC 1.16067</strain>
    </source>
</reference>
<protein>
    <submittedName>
        <fullName evidence="4">MutT/NUDIX-family protein</fullName>
    </submittedName>
</protein>
<comment type="caution">
    <text evidence="4">The sequence shown here is derived from an EMBL/GenBank/DDBJ whole genome shotgun (WGS) entry which is preliminary data.</text>
</comment>
<reference evidence="4" key="2">
    <citation type="submission" date="2020-09" db="EMBL/GenBank/DDBJ databases">
        <authorList>
            <person name="Sun Q."/>
            <person name="Zhou Y."/>
        </authorList>
    </citation>
    <scope>NUCLEOTIDE SEQUENCE</scope>
    <source>
        <strain evidence="4">CGMCC 1.16067</strain>
    </source>
</reference>
<accession>A0A917BQ85</accession>
<dbReference type="CDD" id="cd18879">
    <property type="entry name" value="NUDIX_Hydrolase"/>
    <property type="match status" value="1"/>
</dbReference>
<dbReference type="Pfam" id="PF00293">
    <property type="entry name" value="NUDIX"/>
    <property type="match status" value="1"/>
</dbReference>
<dbReference type="SUPFAM" id="SSF55811">
    <property type="entry name" value="Nudix"/>
    <property type="match status" value="1"/>
</dbReference>
<dbReference type="InterPro" id="IPR000086">
    <property type="entry name" value="NUDIX_hydrolase_dom"/>
</dbReference>